<dbReference type="RefSeq" id="WP_067855560.1">
    <property type="nucleotide sequence ID" value="NZ_CP011502.1"/>
</dbReference>
<dbReference type="PROSITE" id="PS51257">
    <property type="entry name" value="PROKAR_LIPOPROTEIN"/>
    <property type="match status" value="1"/>
</dbReference>
<evidence type="ECO:0000313" key="3">
    <source>
        <dbReference type="EMBL" id="ALX04140.1"/>
    </source>
</evidence>
<dbReference type="EMBL" id="CP011502">
    <property type="protein sequence ID" value="ALX04140.1"/>
    <property type="molecule type" value="Genomic_DNA"/>
</dbReference>
<dbReference type="Proteomes" id="UP000067689">
    <property type="component" value="Chromosome"/>
</dbReference>
<reference evidence="3 4" key="1">
    <citation type="journal article" date="1991" name="Int. J. Syst. Bacteriol.">
        <title>Description of the erythromycin-producing bacterium Arthrobacter sp. strain NRRL B-3381 as Aeromicrobium erythreum gen. nov., sp. nov.</title>
        <authorList>
            <person name="Miller E.S."/>
            <person name="Woese C.R."/>
            <person name="Brenner S."/>
        </authorList>
    </citation>
    <scope>NUCLEOTIDE SEQUENCE [LARGE SCALE GENOMIC DNA]</scope>
    <source>
        <strain evidence="3 4">AR18</strain>
    </source>
</reference>
<dbReference type="SUPFAM" id="SSF50998">
    <property type="entry name" value="Quinoprotein alcohol dehydrogenase-like"/>
    <property type="match status" value="1"/>
</dbReference>
<evidence type="ECO:0000256" key="2">
    <source>
        <dbReference type="SAM" id="SignalP"/>
    </source>
</evidence>
<feature type="compositionally biased region" description="Polar residues" evidence="1">
    <location>
        <begin position="80"/>
        <end position="89"/>
    </location>
</feature>
<name>A0A0U4CN66_9ACTN</name>
<dbReference type="PATRIC" id="fig|2041.4.peg.1082"/>
<accession>A0A0U4CN66</accession>
<feature type="region of interest" description="Disordered" evidence="1">
    <location>
        <begin position="25"/>
        <end position="50"/>
    </location>
</feature>
<feature type="signal peptide" evidence="2">
    <location>
        <begin position="1"/>
        <end position="15"/>
    </location>
</feature>
<feature type="region of interest" description="Disordered" evidence="1">
    <location>
        <begin position="80"/>
        <end position="100"/>
    </location>
</feature>
<dbReference type="AlphaFoldDB" id="A0A0U4CN66"/>
<proteinExistence type="predicted"/>
<organism evidence="3 4">
    <name type="scientific">Aeromicrobium erythreum</name>
    <dbReference type="NCBI Taxonomy" id="2041"/>
    <lineage>
        <taxon>Bacteria</taxon>
        <taxon>Bacillati</taxon>
        <taxon>Actinomycetota</taxon>
        <taxon>Actinomycetes</taxon>
        <taxon>Propionibacteriales</taxon>
        <taxon>Nocardioidaceae</taxon>
        <taxon>Aeromicrobium</taxon>
    </lineage>
</organism>
<evidence type="ECO:0000256" key="1">
    <source>
        <dbReference type="SAM" id="MobiDB-lite"/>
    </source>
</evidence>
<dbReference type="InterPro" id="IPR011047">
    <property type="entry name" value="Quinoprotein_ADH-like_sf"/>
</dbReference>
<evidence type="ECO:0000313" key="4">
    <source>
        <dbReference type="Proteomes" id="UP000067689"/>
    </source>
</evidence>
<gene>
    <name evidence="3" type="ORF">AERYTH_05210</name>
</gene>
<feature type="chain" id="PRO_5038442252" description="Lipoprotein" evidence="2">
    <location>
        <begin position="16"/>
        <end position="377"/>
    </location>
</feature>
<evidence type="ECO:0008006" key="5">
    <source>
        <dbReference type="Google" id="ProtNLM"/>
    </source>
</evidence>
<sequence length="377" mass="40451">MTSARKAAAIASAMAAVVLGTTSCTTTKEPEPQRQFALSPAPPSFTEGDDYTVSSRIPTVLDGQQVVYFDRTDGRLIMSLSGTSKSGQPSEDDPRGGALISVDPKTNEVTELARHGKPGAPRYIVDVAVAGKTVVWVETTQGNYDAMPWRLYALNLETGEEKELASYQQLGIKDPPWPSPDAIRPQVVGDDVYVVAVDRVDDQQNVVQTSAYRVPLTGGRLEKVVPKATGAWAAGRQLDVLLDSTLARWDPDRGSSGEVTDAGMPADCGAFATKGVRVACTTADGRRRLTVESTEHGRFTVNLGKNTVGYLNGTSDWISFSTGDRAFLLDLRRGKLFSLPGSNDTGSNRLSGSSFIYVKQTSSPDAMRLVTLVNGDR</sequence>
<protein>
    <recommendedName>
        <fullName evidence="5">Lipoprotein</fullName>
    </recommendedName>
</protein>
<dbReference type="KEGG" id="aer:AERYTH_05210"/>
<dbReference type="OrthoDB" id="3325701at2"/>
<dbReference type="STRING" id="2041.AERYTH_05210"/>
<keyword evidence="2" id="KW-0732">Signal</keyword>
<keyword evidence="4" id="KW-1185">Reference proteome</keyword>